<keyword evidence="2" id="KW-1185">Reference proteome</keyword>
<sequence length="179" mass="20621">MKIMGISGLPGSGKGLVSEIALQKGAMVISMGDIIRKEAKKRGESTKETAQNLRKEHGQYIVAELTIKEIKEILKEGFDKSIIVEGIRSPFEVDLFKENFDNFIILSVFANPKLRFERIKSRQREDDTTDYEIFVERDQRELDFGIGVVISLSDKMIINESDLESYEKEIREFFEEYDI</sequence>
<dbReference type="Proteomes" id="UP000067738">
    <property type="component" value="Chromosome"/>
</dbReference>
<accession>A0A0U3DQN8</accession>
<reference evidence="1 2" key="1">
    <citation type="submission" date="2015-04" db="EMBL/GenBank/DDBJ databases">
        <title>The complete genome sequence of the rumen methanogen Methanobrevibacter millerae SM9.</title>
        <authorList>
            <person name="Leahy S.C."/>
            <person name="Kelly W.J."/>
            <person name="Pacheco D.M."/>
            <person name="Li D."/>
            <person name="Altermann E."/>
            <person name="Attwood G.T."/>
        </authorList>
    </citation>
    <scope>NUCLEOTIDE SEQUENCE [LARGE SCALE GENOMIC DNA]</scope>
    <source>
        <strain evidence="1 2">SM9</strain>
    </source>
</reference>
<dbReference type="GO" id="GO:0016301">
    <property type="term" value="F:kinase activity"/>
    <property type="evidence" value="ECO:0007669"/>
    <property type="project" value="UniProtKB-KW"/>
</dbReference>
<dbReference type="SUPFAM" id="SSF52540">
    <property type="entry name" value="P-loop containing nucleoside triphosphate hydrolases"/>
    <property type="match status" value="1"/>
</dbReference>
<dbReference type="EMBL" id="CP011266">
    <property type="protein sequence ID" value="ALT68697.1"/>
    <property type="molecule type" value="Genomic_DNA"/>
</dbReference>
<dbReference type="PATRIC" id="fig|230361.4.peg.936"/>
<protein>
    <submittedName>
        <fullName evidence="1">Dephospho-CoA kinase CoaE</fullName>
    </submittedName>
</protein>
<keyword evidence="1" id="KW-0808">Transferase</keyword>
<dbReference type="Gene3D" id="3.40.50.300">
    <property type="entry name" value="P-loop containing nucleotide triphosphate hydrolases"/>
    <property type="match status" value="1"/>
</dbReference>
<dbReference type="InterPro" id="IPR027417">
    <property type="entry name" value="P-loop_NTPase"/>
</dbReference>
<dbReference type="PANTHER" id="PTHR41930">
    <property type="entry name" value="UPF0200 PROTEIN MJ1399"/>
    <property type="match status" value="1"/>
</dbReference>
<dbReference type="GeneID" id="26735877"/>
<dbReference type="Pfam" id="PF13207">
    <property type="entry name" value="AAA_17"/>
    <property type="match status" value="1"/>
</dbReference>
<keyword evidence="1" id="KW-0418">Kinase</keyword>
<dbReference type="PANTHER" id="PTHR41930:SF1">
    <property type="entry name" value="DEPHOSPHO-COA KINASE"/>
    <property type="match status" value="1"/>
</dbReference>
<dbReference type="OrthoDB" id="85381at2157"/>
<dbReference type="KEGG" id="mmil:sm9_0908"/>
<evidence type="ECO:0000313" key="2">
    <source>
        <dbReference type="Proteomes" id="UP000067738"/>
    </source>
</evidence>
<dbReference type="RefSeq" id="WP_058739000.1">
    <property type="nucleotide sequence ID" value="NZ_CP011266.1"/>
</dbReference>
<evidence type="ECO:0000313" key="1">
    <source>
        <dbReference type="EMBL" id="ALT68697.1"/>
    </source>
</evidence>
<gene>
    <name evidence="1" type="primary">coaE</name>
    <name evidence="1" type="ORF">sm9_0908</name>
</gene>
<name>A0A0U3DQN8_9EURY</name>
<organism evidence="1 2">
    <name type="scientific">Methanobrevibacter millerae</name>
    <dbReference type="NCBI Taxonomy" id="230361"/>
    <lineage>
        <taxon>Archaea</taxon>
        <taxon>Methanobacteriati</taxon>
        <taxon>Methanobacteriota</taxon>
        <taxon>Methanomada group</taxon>
        <taxon>Methanobacteria</taxon>
        <taxon>Methanobacteriales</taxon>
        <taxon>Methanobacteriaceae</taxon>
        <taxon>Methanobrevibacter</taxon>
    </lineage>
</organism>
<proteinExistence type="predicted"/>
<dbReference type="AlphaFoldDB" id="A0A0U3DQN8"/>